<keyword evidence="3" id="KW-1185">Reference proteome</keyword>
<dbReference type="PROSITE" id="PS00455">
    <property type="entry name" value="AMP_BINDING"/>
    <property type="match status" value="1"/>
</dbReference>
<dbReference type="OrthoDB" id="9778383at2"/>
<dbReference type="PANTHER" id="PTHR24096:SF267">
    <property type="entry name" value="MALONATE--COA LIGASE ACSF3, MITOCHONDRIAL"/>
    <property type="match status" value="1"/>
</dbReference>
<protein>
    <submittedName>
        <fullName evidence="2">AMP-dependent synthetase</fullName>
    </submittedName>
</protein>
<evidence type="ECO:0000313" key="2">
    <source>
        <dbReference type="EMBL" id="KNZ42686.1"/>
    </source>
</evidence>
<organism evidence="2 3">
    <name type="scientific">Acetobacterium bakii</name>
    <dbReference type="NCBI Taxonomy" id="52689"/>
    <lineage>
        <taxon>Bacteria</taxon>
        <taxon>Bacillati</taxon>
        <taxon>Bacillota</taxon>
        <taxon>Clostridia</taxon>
        <taxon>Eubacteriales</taxon>
        <taxon>Eubacteriaceae</taxon>
        <taxon>Acetobacterium</taxon>
    </lineage>
</organism>
<dbReference type="GO" id="GO:0016405">
    <property type="term" value="F:CoA-ligase activity"/>
    <property type="evidence" value="ECO:0007669"/>
    <property type="project" value="TreeGrafter"/>
</dbReference>
<accession>A0A0L6U2F1</accession>
<reference evidence="3" key="1">
    <citation type="submission" date="2015-07" db="EMBL/GenBank/DDBJ databases">
        <title>Draft genome sequence of Acetobacterium bakii DSM 8293, a potential psychrophilic chemical producer through syngas fermentation.</title>
        <authorList>
            <person name="Song Y."/>
            <person name="Hwang S."/>
            <person name="Cho B.-K."/>
        </authorList>
    </citation>
    <scope>NUCLEOTIDE SEQUENCE [LARGE SCALE GENOMIC DNA]</scope>
    <source>
        <strain evidence="3">DSM 8239</strain>
    </source>
</reference>
<dbReference type="PANTHER" id="PTHR24096">
    <property type="entry name" value="LONG-CHAIN-FATTY-ACID--COA LIGASE"/>
    <property type="match status" value="1"/>
</dbReference>
<dbReference type="AlphaFoldDB" id="A0A0L6U2F1"/>
<feature type="domain" description="AMP-dependent synthetase/ligase" evidence="1">
    <location>
        <begin position="5"/>
        <end position="343"/>
    </location>
</feature>
<name>A0A0L6U2F1_9FIRM</name>
<dbReference type="InterPro" id="IPR042099">
    <property type="entry name" value="ANL_N_sf"/>
</dbReference>
<dbReference type="RefSeq" id="WP_083439443.1">
    <property type="nucleotide sequence ID" value="NZ_LGYO01000011.1"/>
</dbReference>
<sequence length="469" mass="53362">MWSFNNHKEKVAAIQENGQSITYGQLEEVSHEISMQIPHRSLIFSLCENSIGSLVGYTSFLNNQMVPLLLDSGLDQELLDNLIEVYQPGYFWIANQKKAAFLQQYPQCLQTWEAYDYALIKTPYDVTPLHEDLALLLTTSGSTGSPKLVRQSYKNIESNAKAIAEYLEITDQERPITTLPMNYTYGLSIINSHLCQGATILLTNKGLMQKEFWTFFKQEEATSFGGVPYTFEMLKRLRFFRMALPSLQSMTQAGGKLSPELHKEFAQYAQDHQKRFYVMYGQTEATARMSYLPYKESLKKYGSMGIAIPGGKFSLIDVDEKKITEPEITGELVYQGPNVTLGYAEKRDDLLKGDENQGTLITGDMAKQDEDGYYYIVGRKKRFIKIFGNRVNLDETERMLKAAFEDMGCACSGIDDKMSIYITDELHKEAVKKFVSKKTGIHFSAFTVNYIPEIPINEAGKTLYIKLEE</sequence>
<dbReference type="STRING" id="52689.AKG39_05890"/>
<dbReference type="InterPro" id="IPR020845">
    <property type="entry name" value="AMP-binding_CS"/>
</dbReference>
<proteinExistence type="predicted"/>
<dbReference type="PATRIC" id="fig|52689.4.peg.269"/>
<dbReference type="Proteomes" id="UP000036873">
    <property type="component" value="Unassembled WGS sequence"/>
</dbReference>
<evidence type="ECO:0000259" key="1">
    <source>
        <dbReference type="Pfam" id="PF00501"/>
    </source>
</evidence>
<gene>
    <name evidence="2" type="ORF">AKG39_05890</name>
</gene>
<comment type="caution">
    <text evidence="2">The sequence shown here is derived from an EMBL/GenBank/DDBJ whole genome shotgun (WGS) entry which is preliminary data.</text>
</comment>
<dbReference type="Gene3D" id="3.40.50.12780">
    <property type="entry name" value="N-terminal domain of ligase-like"/>
    <property type="match status" value="1"/>
</dbReference>
<dbReference type="SUPFAM" id="SSF56801">
    <property type="entry name" value="Acetyl-CoA synthetase-like"/>
    <property type="match status" value="1"/>
</dbReference>
<dbReference type="Pfam" id="PF00501">
    <property type="entry name" value="AMP-binding"/>
    <property type="match status" value="1"/>
</dbReference>
<dbReference type="InterPro" id="IPR000873">
    <property type="entry name" value="AMP-dep_synth/lig_dom"/>
</dbReference>
<dbReference type="EMBL" id="LGYO01000011">
    <property type="protein sequence ID" value="KNZ42686.1"/>
    <property type="molecule type" value="Genomic_DNA"/>
</dbReference>
<evidence type="ECO:0000313" key="3">
    <source>
        <dbReference type="Proteomes" id="UP000036873"/>
    </source>
</evidence>